<keyword evidence="1" id="KW-1133">Transmembrane helix</keyword>
<comment type="caution">
    <text evidence="2">The sequence shown here is derived from an EMBL/GenBank/DDBJ whole genome shotgun (WGS) entry which is preliminary data.</text>
</comment>
<reference evidence="2 4" key="1">
    <citation type="submission" date="2024-01" db="EMBL/GenBank/DDBJ databases">
        <title>A draft genome for the cacao thread blight pathogen Marasmiellus scandens.</title>
        <authorList>
            <person name="Baruah I.K."/>
            <person name="Leung J."/>
            <person name="Bukari Y."/>
            <person name="Amoako-Attah I."/>
            <person name="Meinhardt L.W."/>
            <person name="Bailey B.A."/>
            <person name="Cohen S.P."/>
        </authorList>
    </citation>
    <scope>NUCLEOTIDE SEQUENCE [LARGE SCALE GENOMIC DNA]</scope>
    <source>
        <strain evidence="2 4">GH-19</strain>
    </source>
</reference>
<dbReference type="EMBL" id="JBANRG010000061">
    <property type="protein sequence ID" value="KAK7441782.1"/>
    <property type="molecule type" value="Genomic_DNA"/>
</dbReference>
<gene>
    <name evidence="2" type="ORF">VKT23_016443</name>
    <name evidence="3" type="ORF">VKT23_020782</name>
</gene>
<feature type="transmembrane region" description="Helical" evidence="1">
    <location>
        <begin position="201"/>
        <end position="221"/>
    </location>
</feature>
<feature type="transmembrane region" description="Helical" evidence="1">
    <location>
        <begin position="306"/>
        <end position="326"/>
    </location>
</feature>
<dbReference type="Proteomes" id="UP001498398">
    <property type="component" value="Unassembled WGS sequence"/>
</dbReference>
<evidence type="ECO:0000313" key="2">
    <source>
        <dbReference type="EMBL" id="KAK7441782.1"/>
    </source>
</evidence>
<sequence length="479" mass="53445">MAPIPQDILPQHPVFQLNSSGLAGFFGGDEGIAAMNTAQYYTARRFLGLYNSPGGFRMAKHYGRLAKSRIWRGFFPDVYLEPHEVFSLDGGPGKMCPDFLGARTGVVMDRIGHLGYLFFKQMRRIGASNCRPVPSSRETTKQTKVTIVNLDTIELPPKKPSQAVPSIRPSLLRPDVLLINAIPVLVSLGASIASALSEDRYAFSLILLGIVAHGAACFVLGSGRIKVDLVAPPVKSPRGDGLMTMEGDIIIVLGQEKEVFQVTRANISVEFPPWVQWRGYFVVGACCLLLMLQLLCQLFLIPQATLFGQILFLSSFGVSFLYNTFLSSIDKEDLQRESLENSVWNVSDSGVKGYEFQNWTTMAISMLYVLEPAKGGVAKQLFDRLLPNRTPEWEEFKREVLEAYNTESRLPPENSPTWEVSEDQKIVVDNMYKDWQDAVHFIEDYKAQTPTIFDDDTLRGGNDLKGSLEKRANSRLSKV</sequence>
<protein>
    <submittedName>
        <fullName evidence="2">Uncharacterized protein</fullName>
    </submittedName>
</protein>
<evidence type="ECO:0000256" key="1">
    <source>
        <dbReference type="SAM" id="Phobius"/>
    </source>
</evidence>
<name>A0ABR1IZB8_9AGAR</name>
<organism evidence="2 4">
    <name type="scientific">Marasmiellus scandens</name>
    <dbReference type="NCBI Taxonomy" id="2682957"/>
    <lineage>
        <taxon>Eukaryota</taxon>
        <taxon>Fungi</taxon>
        <taxon>Dikarya</taxon>
        <taxon>Basidiomycota</taxon>
        <taxon>Agaricomycotina</taxon>
        <taxon>Agaricomycetes</taxon>
        <taxon>Agaricomycetidae</taxon>
        <taxon>Agaricales</taxon>
        <taxon>Marasmiineae</taxon>
        <taxon>Omphalotaceae</taxon>
        <taxon>Marasmiellus</taxon>
    </lineage>
</organism>
<feature type="transmembrane region" description="Helical" evidence="1">
    <location>
        <begin position="280"/>
        <end position="300"/>
    </location>
</feature>
<dbReference type="EMBL" id="JBANRG010000015">
    <property type="protein sequence ID" value="KAK7460477.1"/>
    <property type="molecule type" value="Genomic_DNA"/>
</dbReference>
<evidence type="ECO:0000313" key="4">
    <source>
        <dbReference type="Proteomes" id="UP001498398"/>
    </source>
</evidence>
<keyword evidence="1" id="KW-0812">Transmembrane</keyword>
<accession>A0ABR1IZB8</accession>
<proteinExistence type="predicted"/>
<keyword evidence="4" id="KW-1185">Reference proteome</keyword>
<evidence type="ECO:0000313" key="3">
    <source>
        <dbReference type="EMBL" id="KAK7460477.1"/>
    </source>
</evidence>
<keyword evidence="1" id="KW-0472">Membrane</keyword>
<feature type="transmembrane region" description="Helical" evidence="1">
    <location>
        <begin position="176"/>
        <end position="195"/>
    </location>
</feature>